<dbReference type="RefSeq" id="XP_033674908.1">
    <property type="nucleotide sequence ID" value="XM_033803560.1"/>
</dbReference>
<dbReference type="GO" id="GO:0000976">
    <property type="term" value="F:transcription cis-regulatory region binding"/>
    <property type="evidence" value="ECO:0007669"/>
    <property type="project" value="TreeGrafter"/>
</dbReference>
<reference evidence="3" key="1">
    <citation type="journal article" date="2020" name="Stud. Mycol.">
        <title>101 Dothideomycetes genomes: a test case for predicting lifestyles and emergence of pathogens.</title>
        <authorList>
            <person name="Haridas S."/>
            <person name="Albert R."/>
            <person name="Binder M."/>
            <person name="Bloem J."/>
            <person name="Labutti K."/>
            <person name="Salamov A."/>
            <person name="Andreopoulos B."/>
            <person name="Baker S."/>
            <person name="Barry K."/>
            <person name="Bills G."/>
            <person name="Bluhm B."/>
            <person name="Cannon C."/>
            <person name="Castanera R."/>
            <person name="Culley D."/>
            <person name="Daum C."/>
            <person name="Ezra D."/>
            <person name="Gonzalez J."/>
            <person name="Henrissat B."/>
            <person name="Kuo A."/>
            <person name="Liang C."/>
            <person name="Lipzen A."/>
            <person name="Lutzoni F."/>
            <person name="Magnuson J."/>
            <person name="Mondo S."/>
            <person name="Nolan M."/>
            <person name="Ohm R."/>
            <person name="Pangilinan J."/>
            <person name="Park H.-J."/>
            <person name="Ramirez L."/>
            <person name="Alfaro M."/>
            <person name="Sun H."/>
            <person name="Tritt A."/>
            <person name="Yoshinaga Y."/>
            <person name="Zwiers L.-H."/>
            <person name="Turgeon B."/>
            <person name="Goodwin S."/>
            <person name="Spatafora J."/>
            <person name="Crous P."/>
            <person name="Grigoriev I."/>
        </authorList>
    </citation>
    <scope>NUCLEOTIDE SEQUENCE</scope>
    <source>
        <strain evidence="3">ATCC 36951</strain>
    </source>
</reference>
<evidence type="ECO:0000313" key="4">
    <source>
        <dbReference type="Proteomes" id="UP000799537"/>
    </source>
</evidence>
<dbReference type="Pfam" id="PF11951">
    <property type="entry name" value="Fungal_trans_2"/>
    <property type="match status" value="1"/>
</dbReference>
<accession>A0A6A6D773</accession>
<sequence>MSLRKRGGDATPEFAMDFIEIDRLVKPPQSPEERRLLHHFVTATSSTMVPVDGLHNPWKSIYPLIASRSATSPGVRSLHHALLAQSAYHLINLLGKDAACPEKTRAGYHYGRALRELRRNLRTSTVYEESLAALLAIPLAEHVFRGDADGWHVHYAAAIEFVCQHAPSRPWTKSIEAWTVSQSFALEYLILQTSKGCPSSSSRIPTSMHNVLDELLDKPSFGYTHGGTGHIFRMIYQIRCLEEDMYQEHPQGFTGVMNAAMQTKLSAIIRQLEMPIEDQVDIYVRHQETYGIEISRHMRTSIHLHIELFTVGVELYLLSTVLRCPPCSVHEKVDKVLAATADYVDLQQRGSFSIWPVFMAATQAYTPEAQSLATYCLQSADDTGAANRRDVHRLVRQVWFGRQRLAETLRCDPGGLFIDWREAMKGLGLNVLLL</sequence>
<dbReference type="InterPro" id="IPR021858">
    <property type="entry name" value="Fun_TF"/>
</dbReference>
<dbReference type="GO" id="GO:0005634">
    <property type="term" value="C:nucleus"/>
    <property type="evidence" value="ECO:0007669"/>
    <property type="project" value="UniProtKB-SubCell"/>
</dbReference>
<dbReference type="OrthoDB" id="3477330at2759"/>
<dbReference type="GO" id="GO:0003700">
    <property type="term" value="F:DNA-binding transcription factor activity"/>
    <property type="evidence" value="ECO:0007669"/>
    <property type="project" value="TreeGrafter"/>
</dbReference>
<protein>
    <recommendedName>
        <fullName evidence="5">Fungal-specific transcription factor domain-containing protein</fullName>
    </recommendedName>
</protein>
<evidence type="ECO:0000256" key="1">
    <source>
        <dbReference type="ARBA" id="ARBA00004123"/>
    </source>
</evidence>
<name>A0A6A6D773_ZASCE</name>
<dbReference type="GO" id="GO:0045944">
    <property type="term" value="P:positive regulation of transcription by RNA polymerase II"/>
    <property type="evidence" value="ECO:0007669"/>
    <property type="project" value="TreeGrafter"/>
</dbReference>
<organism evidence="3 4">
    <name type="scientific">Zasmidium cellare ATCC 36951</name>
    <dbReference type="NCBI Taxonomy" id="1080233"/>
    <lineage>
        <taxon>Eukaryota</taxon>
        <taxon>Fungi</taxon>
        <taxon>Dikarya</taxon>
        <taxon>Ascomycota</taxon>
        <taxon>Pezizomycotina</taxon>
        <taxon>Dothideomycetes</taxon>
        <taxon>Dothideomycetidae</taxon>
        <taxon>Mycosphaerellales</taxon>
        <taxon>Mycosphaerellaceae</taxon>
        <taxon>Zasmidium</taxon>
    </lineage>
</organism>
<evidence type="ECO:0000256" key="2">
    <source>
        <dbReference type="ARBA" id="ARBA00023242"/>
    </source>
</evidence>
<dbReference type="GeneID" id="54556832"/>
<dbReference type="PANTHER" id="PTHR37534">
    <property type="entry name" value="TRANSCRIPTIONAL ACTIVATOR PROTEIN UGA3"/>
    <property type="match status" value="1"/>
</dbReference>
<evidence type="ECO:0008006" key="5">
    <source>
        <dbReference type="Google" id="ProtNLM"/>
    </source>
</evidence>
<dbReference type="PANTHER" id="PTHR37534:SF49">
    <property type="entry name" value="LYSINE BIOSYNTHESIS REGULATORY PROTEIN LYS14"/>
    <property type="match status" value="1"/>
</dbReference>
<keyword evidence="4" id="KW-1185">Reference proteome</keyword>
<dbReference type="EMBL" id="ML993579">
    <property type="protein sequence ID" value="KAF2174019.1"/>
    <property type="molecule type" value="Genomic_DNA"/>
</dbReference>
<evidence type="ECO:0000313" key="3">
    <source>
        <dbReference type="EMBL" id="KAF2174019.1"/>
    </source>
</evidence>
<comment type="subcellular location">
    <subcellularLocation>
        <location evidence="1">Nucleus</location>
    </subcellularLocation>
</comment>
<dbReference type="AlphaFoldDB" id="A0A6A6D773"/>
<keyword evidence="2" id="KW-0539">Nucleus</keyword>
<proteinExistence type="predicted"/>
<dbReference type="Proteomes" id="UP000799537">
    <property type="component" value="Unassembled WGS sequence"/>
</dbReference>
<gene>
    <name evidence="3" type="ORF">M409DRAFT_16292</name>
</gene>